<sequence>MHLDCVAVAAAFGLGRPLGPWRPLANGGAPSDSRVLVTTRGRWVVRTDRLLGEWHREQAHRVHRLQSAAWEAGITMPRPVEPPSPAIGFWHNPAGEALVRVSEWLEGHDLRRAEAPSDADLSKPAEWVGSTLARIALLGTGSGAGADDGIALHSLAEWQEWVGEAGASDHPVAPSAHALLPVVADATTLIQDALRNPPGTVLVHGDTSRANVLRTSDGYALIDWEGVRADVPWWEAVNVAFRFATPFNGPTAEGDPRVVRPLLAAYLDRGGPGGPATVSAFAGMLRSQLATMAWCLWLALGHRQADTGQRAFGLRMVTFAARDLPRVMRSLERWTALLR</sequence>
<dbReference type="Proteomes" id="UP001142400">
    <property type="component" value="Unassembled WGS sequence"/>
</dbReference>
<evidence type="ECO:0000313" key="3">
    <source>
        <dbReference type="Proteomes" id="UP001142400"/>
    </source>
</evidence>
<dbReference type="AlphaFoldDB" id="A0A9X2RV46"/>
<dbReference type="SUPFAM" id="SSF56112">
    <property type="entry name" value="Protein kinase-like (PK-like)"/>
    <property type="match status" value="1"/>
</dbReference>
<dbReference type="Pfam" id="PF01636">
    <property type="entry name" value="APH"/>
    <property type="match status" value="1"/>
</dbReference>
<feature type="domain" description="Aminoglycoside phosphotransferase" evidence="1">
    <location>
        <begin position="31"/>
        <end position="267"/>
    </location>
</feature>
<name>A0A9X2RV46_STRMQ</name>
<organism evidence="2 3">
    <name type="scientific">Streptomyces malaysiensis subsp. samsunensis</name>
    <dbReference type="NCBI Taxonomy" id="459658"/>
    <lineage>
        <taxon>Bacteria</taxon>
        <taxon>Bacillati</taxon>
        <taxon>Actinomycetota</taxon>
        <taxon>Actinomycetes</taxon>
        <taxon>Kitasatosporales</taxon>
        <taxon>Streptomycetaceae</taxon>
        <taxon>Streptomyces</taxon>
        <taxon>Streptomyces violaceusniger group</taxon>
    </lineage>
</organism>
<dbReference type="InterPro" id="IPR011009">
    <property type="entry name" value="Kinase-like_dom_sf"/>
</dbReference>
<comment type="caution">
    <text evidence="2">The sequence shown here is derived from an EMBL/GenBank/DDBJ whole genome shotgun (WGS) entry which is preliminary data.</text>
</comment>
<accession>A0A9X2RV46</accession>
<dbReference type="Gene3D" id="3.90.1200.10">
    <property type="match status" value="1"/>
</dbReference>
<dbReference type="InterPro" id="IPR002575">
    <property type="entry name" value="Aminoglycoside_PTrfase"/>
</dbReference>
<gene>
    <name evidence="2" type="ORF">NQU54_24280</name>
</gene>
<proteinExistence type="predicted"/>
<keyword evidence="3" id="KW-1185">Reference proteome</keyword>
<evidence type="ECO:0000259" key="1">
    <source>
        <dbReference type="Pfam" id="PF01636"/>
    </source>
</evidence>
<evidence type="ECO:0000313" key="2">
    <source>
        <dbReference type="EMBL" id="MCQ8832106.1"/>
    </source>
</evidence>
<protein>
    <submittedName>
        <fullName evidence="2">Aminoglycoside phosphotransferase family protein</fullName>
    </submittedName>
</protein>
<dbReference type="RefSeq" id="WP_257632955.1">
    <property type="nucleotide sequence ID" value="NZ_JANIIC010000029.1"/>
</dbReference>
<dbReference type="EMBL" id="JANIIC010000029">
    <property type="protein sequence ID" value="MCQ8832106.1"/>
    <property type="molecule type" value="Genomic_DNA"/>
</dbReference>
<reference evidence="2" key="1">
    <citation type="submission" date="2022-06" db="EMBL/GenBank/DDBJ databases">
        <title>WGS of actinobacteria.</title>
        <authorList>
            <person name="Thawai C."/>
        </authorList>
    </citation>
    <scope>NUCLEOTIDE SEQUENCE</scope>
    <source>
        <strain evidence="2">DSM 42010</strain>
    </source>
</reference>